<dbReference type="GO" id="GO:0045335">
    <property type="term" value="C:phagocytic vesicle"/>
    <property type="evidence" value="ECO:0007669"/>
    <property type="project" value="TreeGrafter"/>
</dbReference>
<dbReference type="PROSITE" id="PS51419">
    <property type="entry name" value="RAB"/>
    <property type="match status" value="1"/>
</dbReference>
<dbReference type="GO" id="GO:0005764">
    <property type="term" value="C:lysosome"/>
    <property type="evidence" value="ECO:0007669"/>
    <property type="project" value="TreeGrafter"/>
</dbReference>
<feature type="compositionally biased region" description="Polar residues" evidence="6">
    <location>
        <begin position="98"/>
        <end position="107"/>
    </location>
</feature>
<comment type="similarity">
    <text evidence="1">Belongs to the small GTPase superfamily. Rab family.</text>
</comment>
<evidence type="ECO:0000256" key="3">
    <source>
        <dbReference type="ARBA" id="ARBA00023134"/>
    </source>
</evidence>
<evidence type="ECO:0000256" key="4">
    <source>
        <dbReference type="ARBA" id="ARBA00023288"/>
    </source>
</evidence>
<feature type="compositionally biased region" description="Polar residues" evidence="6">
    <location>
        <begin position="19"/>
        <end position="36"/>
    </location>
</feature>
<dbReference type="PRINTS" id="PR00449">
    <property type="entry name" value="RASTRNSFRMNG"/>
</dbReference>
<dbReference type="GO" id="GO:0008333">
    <property type="term" value="P:endosome to lysosome transport"/>
    <property type="evidence" value="ECO:0007669"/>
    <property type="project" value="TreeGrafter"/>
</dbReference>
<keyword evidence="3" id="KW-0342">GTP-binding</keyword>
<evidence type="ECO:0000313" key="7">
    <source>
        <dbReference type="EMBL" id="GFG34521.1"/>
    </source>
</evidence>
<feature type="compositionally biased region" description="Polar residues" evidence="6">
    <location>
        <begin position="132"/>
        <end position="148"/>
    </location>
</feature>
<dbReference type="InterPro" id="IPR030697">
    <property type="entry name" value="Rab29/Rab38/Rab32"/>
</dbReference>
<feature type="compositionally biased region" description="Basic and acidic residues" evidence="6">
    <location>
        <begin position="385"/>
        <end position="395"/>
    </location>
</feature>
<dbReference type="EMBL" id="BLKM01005504">
    <property type="protein sequence ID" value="GFG34521.1"/>
    <property type="molecule type" value="Genomic_DNA"/>
</dbReference>
<dbReference type="InterPro" id="IPR005225">
    <property type="entry name" value="Small_GTP-bd"/>
</dbReference>
<dbReference type="GO" id="GO:0005770">
    <property type="term" value="C:late endosome"/>
    <property type="evidence" value="ECO:0007669"/>
    <property type="project" value="TreeGrafter"/>
</dbReference>
<evidence type="ECO:0000313" key="8">
    <source>
        <dbReference type="Proteomes" id="UP000502823"/>
    </source>
</evidence>
<dbReference type="NCBIfam" id="TIGR00231">
    <property type="entry name" value="small_GTP"/>
    <property type="match status" value="1"/>
</dbReference>
<dbReference type="Proteomes" id="UP000502823">
    <property type="component" value="Unassembled WGS sequence"/>
</dbReference>
<dbReference type="InterPro" id="IPR027417">
    <property type="entry name" value="P-loop_NTPase"/>
</dbReference>
<comment type="caution">
    <text evidence="7">The sequence shown here is derived from an EMBL/GenBank/DDBJ whole genome shotgun (WGS) entry which is preliminary data.</text>
</comment>
<keyword evidence="8" id="KW-1185">Reference proteome</keyword>
<keyword evidence="4" id="KW-0449">Lipoprotein</keyword>
<gene>
    <name evidence="7" type="ORF">Cfor_11531</name>
</gene>
<dbReference type="InterPro" id="IPR001806">
    <property type="entry name" value="Small_GTPase"/>
</dbReference>
<protein>
    <recommendedName>
        <fullName evidence="9">Ras-related protein Rab</fullName>
    </recommendedName>
</protein>
<feature type="compositionally biased region" description="Polar residues" evidence="6">
    <location>
        <begin position="1"/>
        <end position="12"/>
    </location>
</feature>
<dbReference type="SMART" id="SM00173">
    <property type="entry name" value="RAS"/>
    <property type="match status" value="1"/>
</dbReference>
<keyword evidence="2" id="KW-0547">Nucleotide-binding</keyword>
<organism evidence="7 8">
    <name type="scientific">Coptotermes formosanus</name>
    <name type="common">Formosan subterranean termite</name>
    <dbReference type="NCBI Taxonomy" id="36987"/>
    <lineage>
        <taxon>Eukaryota</taxon>
        <taxon>Metazoa</taxon>
        <taxon>Ecdysozoa</taxon>
        <taxon>Arthropoda</taxon>
        <taxon>Hexapoda</taxon>
        <taxon>Insecta</taxon>
        <taxon>Pterygota</taxon>
        <taxon>Neoptera</taxon>
        <taxon>Polyneoptera</taxon>
        <taxon>Dictyoptera</taxon>
        <taxon>Blattodea</taxon>
        <taxon>Blattoidea</taxon>
        <taxon>Termitoidae</taxon>
        <taxon>Rhinotermitidae</taxon>
        <taxon>Coptotermes</taxon>
    </lineage>
</organism>
<dbReference type="SMART" id="SM00174">
    <property type="entry name" value="RHO"/>
    <property type="match status" value="1"/>
</dbReference>
<evidence type="ECO:0008006" key="9">
    <source>
        <dbReference type="Google" id="ProtNLM"/>
    </source>
</evidence>
<dbReference type="GO" id="GO:0005525">
    <property type="term" value="F:GTP binding"/>
    <property type="evidence" value="ECO:0007669"/>
    <property type="project" value="UniProtKB-KW"/>
</dbReference>
<evidence type="ECO:0000256" key="5">
    <source>
        <dbReference type="ARBA" id="ARBA00023289"/>
    </source>
</evidence>
<evidence type="ECO:0000256" key="2">
    <source>
        <dbReference type="ARBA" id="ARBA00022741"/>
    </source>
</evidence>
<dbReference type="SUPFAM" id="SSF52540">
    <property type="entry name" value="P-loop containing nucleoside triphosphate hydrolases"/>
    <property type="match status" value="1"/>
</dbReference>
<dbReference type="GO" id="GO:0003924">
    <property type="term" value="F:GTPase activity"/>
    <property type="evidence" value="ECO:0007669"/>
    <property type="project" value="InterPro"/>
</dbReference>
<evidence type="ECO:0000256" key="6">
    <source>
        <dbReference type="SAM" id="MobiDB-lite"/>
    </source>
</evidence>
<dbReference type="FunFam" id="3.40.50.300:FF:000222">
    <property type="entry name" value="RAB32, member RAS oncogene family"/>
    <property type="match status" value="1"/>
</dbReference>
<dbReference type="CDD" id="cd04107">
    <property type="entry name" value="Rab32_Rab38"/>
    <property type="match status" value="1"/>
</dbReference>
<reference evidence="8" key="1">
    <citation type="submission" date="2020-01" db="EMBL/GenBank/DDBJ databases">
        <title>Draft genome sequence of the Termite Coptotermes fromosanus.</title>
        <authorList>
            <person name="Itakura S."/>
            <person name="Yosikawa Y."/>
            <person name="Umezawa K."/>
        </authorList>
    </citation>
    <scope>NUCLEOTIDE SEQUENCE [LARGE SCALE GENOMIC DNA]</scope>
</reference>
<dbReference type="OrthoDB" id="245989at2759"/>
<dbReference type="InParanoid" id="A0A6L2PPG4"/>
<keyword evidence="5" id="KW-0636">Prenylation</keyword>
<name>A0A6L2PPG4_COPFO</name>
<dbReference type="GO" id="GO:0005802">
    <property type="term" value="C:trans-Golgi network"/>
    <property type="evidence" value="ECO:0007669"/>
    <property type="project" value="InterPro"/>
</dbReference>
<dbReference type="Pfam" id="PF00071">
    <property type="entry name" value="Ras"/>
    <property type="match status" value="1"/>
</dbReference>
<dbReference type="GO" id="GO:0090385">
    <property type="term" value="P:phagosome-lysosome fusion"/>
    <property type="evidence" value="ECO:0007669"/>
    <property type="project" value="TreeGrafter"/>
</dbReference>
<dbReference type="Gene3D" id="3.40.50.300">
    <property type="entry name" value="P-loop containing nucleotide triphosphate hydrolases"/>
    <property type="match status" value="1"/>
</dbReference>
<accession>A0A6L2PPG4</accession>
<dbReference type="PANTHER" id="PTHR47981:SF39">
    <property type="entry name" value="RAS-RELATED PROTEIN RAB"/>
    <property type="match status" value="1"/>
</dbReference>
<feature type="region of interest" description="Disordered" evidence="6">
    <location>
        <begin position="385"/>
        <end position="411"/>
    </location>
</feature>
<sequence>MEQNQTEKSVSSPELAEIKNTSQSTTTESPVSQNTGAIPKIVTKNKPGGVKLGSFRIGGRKKVAEGDTNIETAEERSKVKKYKKEKISGSTKSESEDSAASTPSPGTRHSIPSKASSFVRRLSIVKYKASGQGKTMKSPDTPSSQEYHSASTEEESFSTASPRSATEVCPNPEAVVKPMHTEDVASSVDQWAADDKASNDPACSNSESLTLTMSGAQDASPILTPQDDIPDVVEKESTIKNEVSAPVPGDHCDVNNMAENRQFASKGEQTENISSAVANGDVILPTHFCKPLVYPPSCTLPPTKEEKVSKHELWFREEYDEETGLPIEDPDEKRQRAKNKILLATTPMVEKFRPHVEEYLNKLGSGNPYLERPFVEMPDLLERYDEPREEPEPILKKRKQTPDMPSSSDGSQYMRWRTSKIFRNRKLLTGFSVLEVRDTGCQKICDRINTTEISCIACFEDNTVSIQEIDNRYFRTSARYRARILPTKQQNAEKREHLYKILVIGELGTGKTSIIKRYVHQFFSQHYRATIGVDFALKVLNWDQDTVIRLQLWDIAGQERFGNMTRVYYKEAVGAFIVFDVTRAATFDAVVKWKQDLDTKVQLPDGSPIPCVLLANKCDQPKEGLVNSAARMDEYCKERGFTAWFETSAKENINIEEAAKCLVTKILQNDKMIHNNESPKDLERFTLDGRNQKQQKSKTCSC</sequence>
<proteinExistence type="inferred from homology"/>
<dbReference type="SMART" id="SM00175">
    <property type="entry name" value="RAB"/>
    <property type="match status" value="1"/>
</dbReference>
<dbReference type="AlphaFoldDB" id="A0A6L2PPG4"/>
<dbReference type="PROSITE" id="PS51421">
    <property type="entry name" value="RAS"/>
    <property type="match status" value="1"/>
</dbReference>
<dbReference type="PANTHER" id="PTHR47981">
    <property type="entry name" value="RAB FAMILY"/>
    <property type="match status" value="1"/>
</dbReference>
<feature type="region of interest" description="Disordered" evidence="6">
    <location>
        <begin position="1"/>
        <end position="170"/>
    </location>
</feature>
<dbReference type="SMART" id="SM00176">
    <property type="entry name" value="RAN"/>
    <property type="match status" value="1"/>
</dbReference>
<evidence type="ECO:0000256" key="1">
    <source>
        <dbReference type="ARBA" id="ARBA00006270"/>
    </source>
</evidence>